<sequence length="454" mass="50762">MNGAAGDSSQQQQQQPQQPSQHHQQQQQQQQQWMAMQQYQQQWMAMHMQYPAAAMVMQQQMMYGQQYVPAYYHHQQQQQHHLYQQHQQQPQQQQQQQKQPQIQPVSDENRTIWIGDLQQWMDESYLQSCFSQSGEVVSVKVIRNKQTGQSERYGFVEFGSHAIAEKVLQSYSTSTMPNTEQPFRLNWAAFSLGNRRPEAGSDLSIFVGDLATDVTDTLLHETFASRYPSVKGAKVVVDSNTGRSKGYGFVRFGDENERTRAMTEMNGAYCSSRQMRIGVATPKKPSAQQQYSSQAVILAGGYPSNGVPSQGSQSDGDSSNTTIFVGGLDSDVTDEELRQSFTEFGEVVSVKIPPGKGCGFVQLSDRSSAEEAIQRLNGTIIGKQTVRLSWGRTPVNRQLRMDSANHWNGAGYAKQGYNGYGYGMPQNQDRGMYAAAVANGATSNGHANHQQPVN</sequence>
<dbReference type="Proteomes" id="UP001060085">
    <property type="component" value="Linkage Group LG05"/>
</dbReference>
<name>A0ACC0AJL0_CATRO</name>
<accession>A0ACC0AJL0</accession>
<dbReference type="EMBL" id="CM044705">
    <property type="protein sequence ID" value="KAI5661060.1"/>
    <property type="molecule type" value="Genomic_DNA"/>
</dbReference>
<reference evidence="2" key="1">
    <citation type="journal article" date="2023" name="Nat. Plants">
        <title>Single-cell RNA sequencing provides a high-resolution roadmap for understanding the multicellular compartmentation of specialized metabolism.</title>
        <authorList>
            <person name="Sun S."/>
            <person name="Shen X."/>
            <person name="Li Y."/>
            <person name="Li Y."/>
            <person name="Wang S."/>
            <person name="Li R."/>
            <person name="Zhang H."/>
            <person name="Shen G."/>
            <person name="Guo B."/>
            <person name="Wei J."/>
            <person name="Xu J."/>
            <person name="St-Pierre B."/>
            <person name="Chen S."/>
            <person name="Sun C."/>
        </authorList>
    </citation>
    <scope>NUCLEOTIDE SEQUENCE [LARGE SCALE GENOMIC DNA]</scope>
</reference>
<keyword evidence="2" id="KW-1185">Reference proteome</keyword>
<gene>
    <name evidence="1" type="ORF">M9H77_20383</name>
</gene>
<organism evidence="1 2">
    <name type="scientific">Catharanthus roseus</name>
    <name type="common">Madagascar periwinkle</name>
    <name type="synonym">Vinca rosea</name>
    <dbReference type="NCBI Taxonomy" id="4058"/>
    <lineage>
        <taxon>Eukaryota</taxon>
        <taxon>Viridiplantae</taxon>
        <taxon>Streptophyta</taxon>
        <taxon>Embryophyta</taxon>
        <taxon>Tracheophyta</taxon>
        <taxon>Spermatophyta</taxon>
        <taxon>Magnoliopsida</taxon>
        <taxon>eudicotyledons</taxon>
        <taxon>Gunneridae</taxon>
        <taxon>Pentapetalae</taxon>
        <taxon>asterids</taxon>
        <taxon>lamiids</taxon>
        <taxon>Gentianales</taxon>
        <taxon>Apocynaceae</taxon>
        <taxon>Rauvolfioideae</taxon>
        <taxon>Vinceae</taxon>
        <taxon>Catharanthinae</taxon>
        <taxon>Catharanthus</taxon>
    </lineage>
</organism>
<protein>
    <submittedName>
        <fullName evidence="1">Uncharacterized protein</fullName>
    </submittedName>
</protein>
<evidence type="ECO:0000313" key="1">
    <source>
        <dbReference type="EMBL" id="KAI5661060.1"/>
    </source>
</evidence>
<evidence type="ECO:0000313" key="2">
    <source>
        <dbReference type="Proteomes" id="UP001060085"/>
    </source>
</evidence>
<comment type="caution">
    <text evidence="1">The sequence shown here is derived from an EMBL/GenBank/DDBJ whole genome shotgun (WGS) entry which is preliminary data.</text>
</comment>
<proteinExistence type="predicted"/>